<comment type="pathway">
    <text evidence="1">Cofactor biosynthesis; tetrahydrofolate biosynthesis; 2-amino-4-hydroxy-6-hydroxymethyl-7,8-dihydropteridine diphosphate from 7,8-dihydroneopterin triphosphate: step 4/4.</text>
</comment>
<dbReference type="GO" id="GO:0005524">
    <property type="term" value="F:ATP binding"/>
    <property type="evidence" value="ECO:0007669"/>
    <property type="project" value="UniProtKB-KW"/>
</dbReference>
<sequence length="164" mass="18741">MAQETIYLLIGSNLGDKHKNLDLALLQIDKKIGKILRKSSRYETEPWGNTDQDSFINQAVAITSNLEPNTMLEQLKGIEKQLGRTDSIINGPRLIDIDILMWGGKTIKNSHLEIPHPRLHLRNFALIPLMEIASDKIHPLFKKTIEELYDESQDPLDVFIIDED</sequence>
<dbReference type="Pfam" id="PF01288">
    <property type="entry name" value="HPPK"/>
    <property type="match status" value="1"/>
</dbReference>
<dbReference type="Gene3D" id="3.30.70.560">
    <property type="entry name" value="7,8-Dihydro-6-hydroxymethylpterin-pyrophosphokinase HPPK"/>
    <property type="match status" value="1"/>
</dbReference>
<comment type="caution">
    <text evidence="14">The sequence shown here is derived from an EMBL/GenBank/DDBJ whole genome shotgun (WGS) entry which is preliminary data.</text>
</comment>
<evidence type="ECO:0000256" key="11">
    <source>
        <dbReference type="ARBA" id="ARBA00029766"/>
    </source>
</evidence>
<dbReference type="SUPFAM" id="SSF55083">
    <property type="entry name" value="6-hydroxymethyl-7,8-dihydropterin pyrophosphokinase, HPPK"/>
    <property type="match status" value="1"/>
</dbReference>
<evidence type="ECO:0000256" key="10">
    <source>
        <dbReference type="ARBA" id="ARBA00029409"/>
    </source>
</evidence>
<dbReference type="InterPro" id="IPR035907">
    <property type="entry name" value="Hppk_sf"/>
</dbReference>
<keyword evidence="5 14" id="KW-0808">Transferase</keyword>
<evidence type="ECO:0000256" key="2">
    <source>
        <dbReference type="ARBA" id="ARBA00005810"/>
    </source>
</evidence>
<evidence type="ECO:0000259" key="13">
    <source>
        <dbReference type="Pfam" id="PF01288"/>
    </source>
</evidence>
<evidence type="ECO:0000256" key="5">
    <source>
        <dbReference type="ARBA" id="ARBA00022679"/>
    </source>
</evidence>
<dbReference type="Proteomes" id="UP000808349">
    <property type="component" value="Unassembled WGS sequence"/>
</dbReference>
<evidence type="ECO:0000256" key="1">
    <source>
        <dbReference type="ARBA" id="ARBA00005051"/>
    </source>
</evidence>
<organism evidence="14 15">
    <name type="scientific">Candidatus Defluviibacterium haderslevense</name>
    <dbReference type="NCBI Taxonomy" id="2981993"/>
    <lineage>
        <taxon>Bacteria</taxon>
        <taxon>Pseudomonadati</taxon>
        <taxon>Bacteroidota</taxon>
        <taxon>Saprospiria</taxon>
        <taxon>Saprospirales</taxon>
        <taxon>Saprospiraceae</taxon>
        <taxon>Candidatus Defluviibacterium</taxon>
    </lineage>
</organism>
<feature type="domain" description="7,8-dihydro-6-hydroxymethylpterin-pyrophosphokinase" evidence="13">
    <location>
        <begin position="7"/>
        <end position="133"/>
    </location>
</feature>
<proteinExistence type="inferred from homology"/>
<accession>A0A9D7S812</accession>
<dbReference type="AlphaFoldDB" id="A0A9D7S812"/>
<protein>
    <recommendedName>
        <fullName evidence="4">2-amino-4-hydroxy-6-hydroxymethyldihydropteridine pyrophosphokinase</fullName>
        <ecNumber evidence="3">2.7.6.3</ecNumber>
    </recommendedName>
    <alternativeName>
        <fullName evidence="11">6-hydroxymethyl-7,8-dihydropterin pyrophosphokinase</fullName>
    </alternativeName>
    <alternativeName>
        <fullName evidence="12">7,8-dihydro-6-hydroxymethylpterin-pyrophosphokinase</fullName>
    </alternativeName>
</protein>
<dbReference type="InterPro" id="IPR000550">
    <property type="entry name" value="Hppk"/>
</dbReference>
<keyword evidence="8" id="KW-0067">ATP-binding</keyword>
<evidence type="ECO:0000256" key="3">
    <source>
        <dbReference type="ARBA" id="ARBA00013253"/>
    </source>
</evidence>
<dbReference type="NCBIfam" id="TIGR01498">
    <property type="entry name" value="folK"/>
    <property type="match status" value="1"/>
</dbReference>
<name>A0A9D7S812_9BACT</name>
<evidence type="ECO:0000313" key="14">
    <source>
        <dbReference type="EMBL" id="MBK9717660.1"/>
    </source>
</evidence>
<evidence type="ECO:0000256" key="9">
    <source>
        <dbReference type="ARBA" id="ARBA00022909"/>
    </source>
</evidence>
<evidence type="ECO:0000256" key="8">
    <source>
        <dbReference type="ARBA" id="ARBA00022840"/>
    </source>
</evidence>
<evidence type="ECO:0000256" key="4">
    <source>
        <dbReference type="ARBA" id="ARBA00016218"/>
    </source>
</evidence>
<gene>
    <name evidence="14" type="primary">folK</name>
    <name evidence="14" type="ORF">IPO85_09130</name>
</gene>
<evidence type="ECO:0000313" key="15">
    <source>
        <dbReference type="Proteomes" id="UP000808349"/>
    </source>
</evidence>
<dbReference type="PANTHER" id="PTHR43071">
    <property type="entry name" value="2-AMINO-4-HYDROXY-6-HYDROXYMETHYLDIHYDROPTERIDINE PYROPHOSPHOKINASE"/>
    <property type="match status" value="1"/>
</dbReference>
<evidence type="ECO:0000256" key="7">
    <source>
        <dbReference type="ARBA" id="ARBA00022777"/>
    </source>
</evidence>
<comment type="function">
    <text evidence="10">Catalyzes the transfer of pyrophosphate from adenosine triphosphate (ATP) to 6-hydroxymethyl-7,8-dihydropterin, an enzymatic step in folate biosynthesis pathway.</text>
</comment>
<comment type="similarity">
    <text evidence="2">Belongs to the HPPK family.</text>
</comment>
<dbReference type="PANTHER" id="PTHR43071:SF1">
    <property type="entry name" value="2-AMINO-4-HYDROXY-6-HYDROXYMETHYLDIHYDROPTERIDINE PYROPHOSPHOKINASE"/>
    <property type="match status" value="1"/>
</dbReference>
<keyword evidence="6" id="KW-0547">Nucleotide-binding</keyword>
<dbReference type="GO" id="GO:0016301">
    <property type="term" value="F:kinase activity"/>
    <property type="evidence" value="ECO:0007669"/>
    <property type="project" value="UniProtKB-KW"/>
</dbReference>
<dbReference type="GO" id="GO:0003848">
    <property type="term" value="F:2-amino-4-hydroxy-6-hydroxymethyldihydropteridine diphosphokinase activity"/>
    <property type="evidence" value="ECO:0007669"/>
    <property type="project" value="UniProtKB-EC"/>
</dbReference>
<keyword evidence="7" id="KW-0418">Kinase</keyword>
<reference evidence="14 15" key="1">
    <citation type="submission" date="2020-10" db="EMBL/GenBank/DDBJ databases">
        <title>Connecting structure to function with the recovery of over 1000 high-quality activated sludge metagenome-assembled genomes encoding full-length rRNA genes using long-read sequencing.</title>
        <authorList>
            <person name="Singleton C.M."/>
            <person name="Petriglieri F."/>
            <person name="Kristensen J.M."/>
            <person name="Kirkegaard R.H."/>
            <person name="Michaelsen T.Y."/>
            <person name="Andersen M.H."/>
            <person name="Karst S.M."/>
            <person name="Dueholm M.S."/>
            <person name="Nielsen P.H."/>
            <person name="Albertsen M."/>
        </authorList>
    </citation>
    <scope>NUCLEOTIDE SEQUENCE [LARGE SCALE GENOMIC DNA]</scope>
    <source>
        <strain evidence="14">Ribe_18-Q3-R11-54_BAT3C.373</strain>
    </source>
</reference>
<dbReference type="CDD" id="cd00483">
    <property type="entry name" value="HPPK"/>
    <property type="match status" value="1"/>
</dbReference>
<keyword evidence="9" id="KW-0289">Folate biosynthesis</keyword>
<evidence type="ECO:0000256" key="6">
    <source>
        <dbReference type="ARBA" id="ARBA00022741"/>
    </source>
</evidence>
<dbReference type="EMBL" id="JADKFW010000005">
    <property type="protein sequence ID" value="MBK9717660.1"/>
    <property type="molecule type" value="Genomic_DNA"/>
</dbReference>
<dbReference type="EC" id="2.7.6.3" evidence="3"/>
<dbReference type="GO" id="GO:0046656">
    <property type="term" value="P:folic acid biosynthetic process"/>
    <property type="evidence" value="ECO:0007669"/>
    <property type="project" value="UniProtKB-KW"/>
</dbReference>
<evidence type="ECO:0000256" key="12">
    <source>
        <dbReference type="ARBA" id="ARBA00033413"/>
    </source>
</evidence>